<gene>
    <name evidence="1" type="ORF">EV420DRAFT_1188012</name>
</gene>
<evidence type="ECO:0000313" key="2">
    <source>
        <dbReference type="Proteomes" id="UP001175211"/>
    </source>
</evidence>
<reference evidence="1" key="1">
    <citation type="submission" date="2023-06" db="EMBL/GenBank/DDBJ databases">
        <authorList>
            <consortium name="Lawrence Berkeley National Laboratory"/>
            <person name="Ahrendt S."/>
            <person name="Sahu N."/>
            <person name="Indic B."/>
            <person name="Wong-Bajracharya J."/>
            <person name="Merenyi Z."/>
            <person name="Ke H.-M."/>
            <person name="Monk M."/>
            <person name="Kocsube S."/>
            <person name="Drula E."/>
            <person name="Lipzen A."/>
            <person name="Balint B."/>
            <person name="Henrissat B."/>
            <person name="Andreopoulos B."/>
            <person name="Martin F.M."/>
            <person name="Harder C.B."/>
            <person name="Rigling D."/>
            <person name="Ford K.L."/>
            <person name="Foster G.D."/>
            <person name="Pangilinan J."/>
            <person name="Papanicolaou A."/>
            <person name="Barry K."/>
            <person name="LaButti K."/>
            <person name="Viragh M."/>
            <person name="Koriabine M."/>
            <person name="Yan M."/>
            <person name="Riley R."/>
            <person name="Champramary S."/>
            <person name="Plett K.L."/>
            <person name="Tsai I.J."/>
            <person name="Slot J."/>
            <person name="Sipos G."/>
            <person name="Plett J."/>
            <person name="Nagy L.G."/>
            <person name="Grigoriev I.V."/>
        </authorList>
    </citation>
    <scope>NUCLEOTIDE SEQUENCE</scope>
    <source>
        <strain evidence="1">CCBAS 213</strain>
    </source>
</reference>
<dbReference type="GeneID" id="85349817"/>
<dbReference type="AlphaFoldDB" id="A0AA39NBF0"/>
<name>A0AA39NBF0_ARMTA</name>
<proteinExistence type="predicted"/>
<accession>A0AA39NBF0</accession>
<dbReference type="EMBL" id="JAUEPS010000009">
    <property type="protein sequence ID" value="KAK0462454.1"/>
    <property type="molecule type" value="Genomic_DNA"/>
</dbReference>
<evidence type="ECO:0000313" key="1">
    <source>
        <dbReference type="EMBL" id="KAK0462454.1"/>
    </source>
</evidence>
<protein>
    <submittedName>
        <fullName evidence="1">Uncharacterized protein</fullName>
    </submittedName>
</protein>
<sequence length="181" mass="20535">MWTQRILSRFAHIPDDTAIENKYYGVYNAILTDECFTESIFFVEPQYALPIAQTGGVGAIDFVVTFVVEVDDIPVLVLEIKPPTHLRHVSTEADSHIRSTFFHLYNLCRTPKLYGVSTIGNRFSIYTMHITHDGSVMPEFIPSSSTHVTNTAPKSRWDLDITTEEGYERFMAVVADVKLMV</sequence>
<keyword evidence="2" id="KW-1185">Reference proteome</keyword>
<comment type="caution">
    <text evidence="1">The sequence shown here is derived from an EMBL/GenBank/DDBJ whole genome shotgun (WGS) entry which is preliminary data.</text>
</comment>
<dbReference type="RefSeq" id="XP_060334066.1">
    <property type="nucleotide sequence ID" value="XM_060466269.1"/>
</dbReference>
<dbReference type="Proteomes" id="UP001175211">
    <property type="component" value="Unassembled WGS sequence"/>
</dbReference>
<organism evidence="1 2">
    <name type="scientific">Armillaria tabescens</name>
    <name type="common">Ringless honey mushroom</name>
    <name type="synonym">Agaricus tabescens</name>
    <dbReference type="NCBI Taxonomy" id="1929756"/>
    <lineage>
        <taxon>Eukaryota</taxon>
        <taxon>Fungi</taxon>
        <taxon>Dikarya</taxon>
        <taxon>Basidiomycota</taxon>
        <taxon>Agaricomycotina</taxon>
        <taxon>Agaricomycetes</taxon>
        <taxon>Agaricomycetidae</taxon>
        <taxon>Agaricales</taxon>
        <taxon>Marasmiineae</taxon>
        <taxon>Physalacriaceae</taxon>
        <taxon>Desarmillaria</taxon>
    </lineage>
</organism>